<evidence type="ECO:0000259" key="1">
    <source>
        <dbReference type="Pfam" id="PF07727"/>
    </source>
</evidence>
<dbReference type="InterPro" id="IPR043502">
    <property type="entry name" value="DNA/RNA_pol_sf"/>
</dbReference>
<dbReference type="EMBL" id="QGNW01001271">
    <property type="protein sequence ID" value="RVW47696.1"/>
    <property type="molecule type" value="Genomic_DNA"/>
</dbReference>
<sequence length="118" mass="13676">MMQPPSFEDNSCPTHVFHLQKALYDLKQAPRAWFHKLNSFLLQLGFQCSRTNASLFYFHFASDIIILLIYVDDILITGSNPPQVHHIISQLRSYFALRDLGDISYFLGIDTTRKKAKQ</sequence>
<protein>
    <submittedName>
        <fullName evidence="2">Retrovirus-related Pol polyprotein from transposon RE1</fullName>
    </submittedName>
</protein>
<proteinExistence type="predicted"/>
<name>A0A438EJ01_VITVI</name>
<comment type="caution">
    <text evidence="2">The sequence shown here is derived from an EMBL/GenBank/DDBJ whole genome shotgun (WGS) entry which is preliminary data.</text>
</comment>
<dbReference type="Proteomes" id="UP000288805">
    <property type="component" value="Unassembled WGS sequence"/>
</dbReference>
<reference evidence="2 3" key="1">
    <citation type="journal article" date="2018" name="PLoS Genet.">
        <title>Population sequencing reveals clonal diversity and ancestral inbreeding in the grapevine cultivar Chardonnay.</title>
        <authorList>
            <person name="Roach M.J."/>
            <person name="Johnson D.L."/>
            <person name="Bohlmann J."/>
            <person name="van Vuuren H.J."/>
            <person name="Jones S.J."/>
            <person name="Pretorius I.S."/>
            <person name="Schmidt S.A."/>
            <person name="Borneman A.R."/>
        </authorList>
    </citation>
    <scope>NUCLEOTIDE SEQUENCE [LARGE SCALE GENOMIC DNA]</scope>
    <source>
        <strain evidence="3">cv. Chardonnay</strain>
        <tissue evidence="2">Leaf</tissue>
    </source>
</reference>
<dbReference type="Pfam" id="PF07727">
    <property type="entry name" value="RVT_2"/>
    <property type="match status" value="1"/>
</dbReference>
<dbReference type="AlphaFoldDB" id="A0A438EJ01"/>
<accession>A0A438EJ01</accession>
<dbReference type="InterPro" id="IPR013103">
    <property type="entry name" value="RVT_2"/>
</dbReference>
<evidence type="ECO:0000313" key="3">
    <source>
        <dbReference type="Proteomes" id="UP000288805"/>
    </source>
</evidence>
<organism evidence="2 3">
    <name type="scientific">Vitis vinifera</name>
    <name type="common">Grape</name>
    <dbReference type="NCBI Taxonomy" id="29760"/>
    <lineage>
        <taxon>Eukaryota</taxon>
        <taxon>Viridiplantae</taxon>
        <taxon>Streptophyta</taxon>
        <taxon>Embryophyta</taxon>
        <taxon>Tracheophyta</taxon>
        <taxon>Spermatophyta</taxon>
        <taxon>Magnoliopsida</taxon>
        <taxon>eudicotyledons</taxon>
        <taxon>Gunneridae</taxon>
        <taxon>Pentapetalae</taxon>
        <taxon>rosids</taxon>
        <taxon>Vitales</taxon>
        <taxon>Vitaceae</taxon>
        <taxon>Viteae</taxon>
        <taxon>Vitis</taxon>
    </lineage>
</organism>
<feature type="domain" description="Reverse transcriptase Ty1/copia-type" evidence="1">
    <location>
        <begin position="1"/>
        <end position="113"/>
    </location>
</feature>
<dbReference type="SUPFAM" id="SSF56672">
    <property type="entry name" value="DNA/RNA polymerases"/>
    <property type="match status" value="1"/>
</dbReference>
<gene>
    <name evidence="2" type="primary">RE1_1458</name>
    <name evidence="2" type="ORF">CK203_107057</name>
</gene>
<evidence type="ECO:0000313" key="2">
    <source>
        <dbReference type="EMBL" id="RVW47696.1"/>
    </source>
</evidence>